<dbReference type="SUPFAM" id="SSF55874">
    <property type="entry name" value="ATPase domain of HSP90 chaperone/DNA topoisomerase II/histidine kinase"/>
    <property type="match status" value="1"/>
</dbReference>
<keyword evidence="3" id="KW-0597">Phosphoprotein</keyword>
<name>A0A2Z2NYE9_9GAMM</name>
<evidence type="ECO:0000256" key="2">
    <source>
        <dbReference type="ARBA" id="ARBA00012438"/>
    </source>
</evidence>
<dbReference type="PROSITE" id="PS50109">
    <property type="entry name" value="HIS_KIN"/>
    <property type="match status" value="1"/>
</dbReference>
<gene>
    <name evidence="9" type="primary">cph1_3</name>
    <name evidence="9" type="ORF">IMCC3135_10400</name>
</gene>
<dbReference type="Pfam" id="PF00512">
    <property type="entry name" value="HisKA"/>
    <property type="match status" value="1"/>
</dbReference>
<dbReference type="CDD" id="cd00130">
    <property type="entry name" value="PAS"/>
    <property type="match status" value="2"/>
</dbReference>
<protein>
    <recommendedName>
        <fullName evidence="2">histidine kinase</fullName>
        <ecNumber evidence="2">2.7.13.3</ecNumber>
    </recommendedName>
</protein>
<evidence type="ECO:0000256" key="4">
    <source>
        <dbReference type="ARBA" id="ARBA00022679"/>
    </source>
</evidence>
<accession>A0A2Z2NYE9</accession>
<reference evidence="9 10" key="1">
    <citation type="submission" date="2016-12" db="EMBL/GenBank/DDBJ databases">
        <authorList>
            <person name="Song W.-J."/>
            <person name="Kurnit D.M."/>
        </authorList>
    </citation>
    <scope>NUCLEOTIDE SEQUENCE [LARGE SCALE GENOMIC DNA]</scope>
    <source>
        <strain evidence="9 10">IMCC3135</strain>
    </source>
</reference>
<dbReference type="EMBL" id="CP018632">
    <property type="protein sequence ID" value="ASJ72174.1"/>
    <property type="molecule type" value="Genomic_DNA"/>
</dbReference>
<dbReference type="KEGG" id="gai:IMCC3135_10400"/>
<dbReference type="InterPro" id="IPR036097">
    <property type="entry name" value="HisK_dim/P_sf"/>
</dbReference>
<dbReference type="Gene3D" id="3.30.565.10">
    <property type="entry name" value="Histidine kinase-like ATPase, C-terminal domain"/>
    <property type="match status" value="1"/>
</dbReference>
<evidence type="ECO:0000256" key="3">
    <source>
        <dbReference type="ARBA" id="ARBA00022553"/>
    </source>
</evidence>
<dbReference type="EC" id="2.7.13.3" evidence="2"/>
<dbReference type="Pfam" id="PF02518">
    <property type="entry name" value="HATPase_c"/>
    <property type="match status" value="1"/>
</dbReference>
<feature type="domain" description="Histidine kinase" evidence="6">
    <location>
        <begin position="282"/>
        <end position="496"/>
    </location>
</feature>
<keyword evidence="10" id="KW-1185">Reference proteome</keyword>
<dbReference type="OrthoDB" id="9804645at2"/>
<evidence type="ECO:0000256" key="1">
    <source>
        <dbReference type="ARBA" id="ARBA00000085"/>
    </source>
</evidence>
<dbReference type="SMART" id="SM00388">
    <property type="entry name" value="HisKA"/>
    <property type="match status" value="1"/>
</dbReference>
<keyword evidence="5" id="KW-0418">Kinase</keyword>
<dbReference type="AlphaFoldDB" id="A0A2Z2NYE9"/>
<sequence length="497" mass="55326">MTDEQTTTHSADWYEQILDAMPDMVLVKGPKSRLLWANRTFREYYGLSNEELRQLIDGKHSDPDDTLQYVKDDHRVFQTGLNIDIPAEPITDANGTVRYMHTIKSPIHADGEVVRQVGVSRPVTDSALIAQTSKKRTESKESTESLRTLVRAMPSAVVMFDSAHRILACSEEFARLLTTLLAQPITIEELLGQDYVNQLEAILPLLSDIDATMEGMQPPRRVEAISSPGNVDSWIEIESRPWHDASGTISGSVAVLYDVTQQHLAQKELLQANDELSQFNYHVSHDLVSPITSTRGLLSTIAEDIKDAEYEQLPEMIAMAEGQLLKLSNLVNDLMVLARADTATVNATELDLAAMIHEIGATQHLDNDPDSTNDVELHLEVKTLNSDKTRITQVMTNLLSNARKFRDESEAEPRISVRSFKQGFCTVVEVSDNGLGIDNDLSHDVFTIFTRGSAQHSGHGLGLYIVKKHIDRVGGQVQITNHRKPTTFSISLPDKPQ</sequence>
<dbReference type="Pfam" id="PF08448">
    <property type="entry name" value="PAS_4"/>
    <property type="match status" value="2"/>
</dbReference>
<dbReference type="SUPFAM" id="SSF47384">
    <property type="entry name" value="Homodimeric domain of signal transducing histidine kinase"/>
    <property type="match status" value="1"/>
</dbReference>
<dbReference type="PROSITE" id="PS50112">
    <property type="entry name" value="PAS"/>
    <property type="match status" value="1"/>
</dbReference>
<keyword evidence="4 9" id="KW-0808">Transferase</keyword>
<proteinExistence type="predicted"/>
<dbReference type="SMART" id="SM00387">
    <property type="entry name" value="HATPase_c"/>
    <property type="match status" value="1"/>
</dbReference>
<dbReference type="Gene3D" id="3.30.450.20">
    <property type="entry name" value="PAS domain"/>
    <property type="match status" value="2"/>
</dbReference>
<dbReference type="SUPFAM" id="SSF55785">
    <property type="entry name" value="PYP-like sensor domain (PAS domain)"/>
    <property type="match status" value="2"/>
</dbReference>
<dbReference type="InterPro" id="IPR035965">
    <property type="entry name" value="PAS-like_dom_sf"/>
</dbReference>
<dbReference type="Proteomes" id="UP000250079">
    <property type="component" value="Chromosome"/>
</dbReference>
<dbReference type="GO" id="GO:0000155">
    <property type="term" value="F:phosphorelay sensor kinase activity"/>
    <property type="evidence" value="ECO:0007669"/>
    <property type="project" value="InterPro"/>
</dbReference>
<dbReference type="PANTHER" id="PTHR43304:SF1">
    <property type="entry name" value="PAC DOMAIN-CONTAINING PROTEIN"/>
    <property type="match status" value="1"/>
</dbReference>
<dbReference type="InterPro" id="IPR003661">
    <property type="entry name" value="HisK_dim/P_dom"/>
</dbReference>
<evidence type="ECO:0000256" key="5">
    <source>
        <dbReference type="ARBA" id="ARBA00022777"/>
    </source>
</evidence>
<evidence type="ECO:0000259" key="8">
    <source>
        <dbReference type="PROSITE" id="PS50113"/>
    </source>
</evidence>
<comment type="catalytic activity">
    <reaction evidence="1">
        <text>ATP + protein L-histidine = ADP + protein N-phospho-L-histidine.</text>
        <dbReference type="EC" id="2.7.13.3"/>
    </reaction>
</comment>
<evidence type="ECO:0000313" key="10">
    <source>
        <dbReference type="Proteomes" id="UP000250079"/>
    </source>
</evidence>
<evidence type="ECO:0000259" key="7">
    <source>
        <dbReference type="PROSITE" id="PS50112"/>
    </source>
</evidence>
<dbReference type="PANTHER" id="PTHR43304">
    <property type="entry name" value="PHYTOCHROME-LIKE PROTEIN CPH1"/>
    <property type="match status" value="1"/>
</dbReference>
<dbReference type="InterPro" id="IPR052162">
    <property type="entry name" value="Sensor_kinase/Photoreceptor"/>
</dbReference>
<dbReference type="InterPro" id="IPR013656">
    <property type="entry name" value="PAS_4"/>
</dbReference>
<dbReference type="RefSeq" id="WP_088917514.1">
    <property type="nucleotide sequence ID" value="NZ_CP018632.1"/>
</dbReference>
<dbReference type="InterPro" id="IPR000014">
    <property type="entry name" value="PAS"/>
</dbReference>
<feature type="domain" description="PAS" evidence="7">
    <location>
        <begin position="10"/>
        <end position="52"/>
    </location>
</feature>
<dbReference type="PROSITE" id="PS50113">
    <property type="entry name" value="PAC"/>
    <property type="match status" value="1"/>
</dbReference>
<dbReference type="NCBIfam" id="TIGR00229">
    <property type="entry name" value="sensory_box"/>
    <property type="match status" value="1"/>
</dbReference>
<evidence type="ECO:0000313" key="9">
    <source>
        <dbReference type="EMBL" id="ASJ72174.1"/>
    </source>
</evidence>
<dbReference type="PRINTS" id="PR00344">
    <property type="entry name" value="BCTRLSENSOR"/>
</dbReference>
<dbReference type="CDD" id="cd00082">
    <property type="entry name" value="HisKA"/>
    <property type="match status" value="1"/>
</dbReference>
<dbReference type="SMART" id="SM00091">
    <property type="entry name" value="PAS"/>
    <property type="match status" value="2"/>
</dbReference>
<organism evidence="9 10">
    <name type="scientific">Granulosicoccus antarcticus IMCC3135</name>
    <dbReference type="NCBI Taxonomy" id="1192854"/>
    <lineage>
        <taxon>Bacteria</taxon>
        <taxon>Pseudomonadati</taxon>
        <taxon>Pseudomonadota</taxon>
        <taxon>Gammaproteobacteria</taxon>
        <taxon>Chromatiales</taxon>
        <taxon>Granulosicoccaceae</taxon>
        <taxon>Granulosicoccus</taxon>
    </lineage>
</organism>
<dbReference type="InterPro" id="IPR003594">
    <property type="entry name" value="HATPase_dom"/>
</dbReference>
<dbReference type="InterPro" id="IPR005467">
    <property type="entry name" value="His_kinase_dom"/>
</dbReference>
<evidence type="ECO:0000259" key="6">
    <source>
        <dbReference type="PROSITE" id="PS50109"/>
    </source>
</evidence>
<dbReference type="InterPro" id="IPR036890">
    <property type="entry name" value="HATPase_C_sf"/>
</dbReference>
<dbReference type="InterPro" id="IPR000700">
    <property type="entry name" value="PAS-assoc_C"/>
</dbReference>
<dbReference type="InterPro" id="IPR004358">
    <property type="entry name" value="Sig_transdc_His_kin-like_C"/>
</dbReference>
<feature type="domain" description="PAC" evidence="8">
    <location>
        <begin position="218"/>
        <end position="271"/>
    </location>
</feature>
<dbReference type="Gene3D" id="1.10.287.130">
    <property type="match status" value="1"/>
</dbReference>